<dbReference type="SMART" id="SM00966">
    <property type="entry name" value="SpoVT_AbrB"/>
    <property type="match status" value="1"/>
</dbReference>
<sequence>MSNMQFITAQKPITRKITSIGNSLGVTLPTDFINSLNLEKGETVDVFLQDDVIVLKKTQTPKSIDEDLLKLIFEEMEAHDEALKGLAKR</sequence>
<evidence type="ECO:0000313" key="2">
    <source>
        <dbReference type="EMBL" id="STX08712.1"/>
    </source>
</evidence>
<dbReference type="Gene3D" id="2.10.260.10">
    <property type="match status" value="1"/>
</dbReference>
<reference evidence="2 4" key="1">
    <citation type="submission" date="2018-06" db="EMBL/GenBank/DDBJ databases">
        <authorList>
            <consortium name="Pathogen Informatics"/>
            <person name="Doyle S."/>
        </authorList>
    </citation>
    <scope>NUCLEOTIDE SEQUENCE [LARGE SCALE GENOMIC DNA]</scope>
    <source>
        <strain evidence="2 4">NCTC10597</strain>
    </source>
</reference>
<dbReference type="EMBL" id="UGNP01000001">
    <property type="protein sequence ID" value="STX08712.1"/>
    <property type="molecule type" value="Genomic_DNA"/>
</dbReference>
<name>A0A8B4Q4D8_9BACL</name>
<gene>
    <name evidence="3" type="ORF">DFR61_1448</name>
    <name evidence="2" type="ORF">NCTC10597_00378</name>
</gene>
<feature type="domain" description="SpoVT-AbrB" evidence="1">
    <location>
        <begin position="18"/>
        <end position="63"/>
    </location>
</feature>
<organism evidence="2 4">
    <name type="scientific">Kurthia zopfii</name>
    <dbReference type="NCBI Taxonomy" id="1650"/>
    <lineage>
        <taxon>Bacteria</taxon>
        <taxon>Bacillati</taxon>
        <taxon>Bacillota</taxon>
        <taxon>Bacilli</taxon>
        <taxon>Bacillales</taxon>
        <taxon>Caryophanaceae</taxon>
        <taxon>Kurthia</taxon>
    </lineage>
</organism>
<reference evidence="3 5" key="2">
    <citation type="submission" date="2019-03" db="EMBL/GenBank/DDBJ databases">
        <title>Genomic Encyclopedia of Type Strains, Phase IV (KMG-IV): sequencing the most valuable type-strain genomes for metagenomic binning, comparative biology and taxonomic classification.</title>
        <authorList>
            <person name="Goeker M."/>
        </authorList>
    </citation>
    <scope>NUCLEOTIDE SEQUENCE [LARGE SCALE GENOMIC DNA]</scope>
    <source>
        <strain evidence="3 5">DSM 20580</strain>
    </source>
</reference>
<evidence type="ECO:0000313" key="5">
    <source>
        <dbReference type="Proteomes" id="UP000294641"/>
    </source>
</evidence>
<protein>
    <submittedName>
        <fullName evidence="3">Addiction module antidote</fullName>
    </submittedName>
    <submittedName>
        <fullName evidence="2">Growth regulator</fullName>
    </submittedName>
</protein>
<dbReference type="OrthoDB" id="582905at2"/>
<comment type="caution">
    <text evidence="2">The sequence shown here is derived from an EMBL/GenBank/DDBJ whole genome shotgun (WGS) entry which is preliminary data.</text>
</comment>
<evidence type="ECO:0000313" key="4">
    <source>
        <dbReference type="Proteomes" id="UP000254330"/>
    </source>
</evidence>
<keyword evidence="5" id="KW-1185">Reference proteome</keyword>
<dbReference type="EMBL" id="SNZG01000044">
    <property type="protein sequence ID" value="TDR34068.1"/>
    <property type="molecule type" value="Genomic_DNA"/>
</dbReference>
<accession>A0A8B4Q4D8</accession>
<dbReference type="Proteomes" id="UP000294641">
    <property type="component" value="Unassembled WGS sequence"/>
</dbReference>
<dbReference type="InterPro" id="IPR013432">
    <property type="entry name" value="Doc_partner"/>
</dbReference>
<dbReference type="InterPro" id="IPR007159">
    <property type="entry name" value="SpoVT-AbrB_dom"/>
</dbReference>
<dbReference type="Proteomes" id="UP000254330">
    <property type="component" value="Unassembled WGS sequence"/>
</dbReference>
<dbReference type="SUPFAM" id="SSF89447">
    <property type="entry name" value="AbrB/MazE/MraZ-like"/>
    <property type="match status" value="1"/>
</dbReference>
<dbReference type="AlphaFoldDB" id="A0A8B4Q4D8"/>
<dbReference type="NCBIfam" id="TIGR02609">
    <property type="entry name" value="doc_partner"/>
    <property type="match status" value="1"/>
</dbReference>
<dbReference type="RefSeq" id="WP_109350677.1">
    <property type="nucleotide sequence ID" value="NZ_BJUE01000055.1"/>
</dbReference>
<evidence type="ECO:0000313" key="3">
    <source>
        <dbReference type="EMBL" id="TDR34068.1"/>
    </source>
</evidence>
<dbReference type="GO" id="GO:0003677">
    <property type="term" value="F:DNA binding"/>
    <property type="evidence" value="ECO:0007669"/>
    <property type="project" value="InterPro"/>
</dbReference>
<dbReference type="InterPro" id="IPR037914">
    <property type="entry name" value="SpoVT-AbrB_sf"/>
</dbReference>
<dbReference type="Pfam" id="PF04014">
    <property type="entry name" value="MazE_antitoxin"/>
    <property type="match status" value="1"/>
</dbReference>
<evidence type="ECO:0000259" key="1">
    <source>
        <dbReference type="SMART" id="SM00966"/>
    </source>
</evidence>
<proteinExistence type="predicted"/>